<dbReference type="EMBL" id="FJOG01000027">
    <property type="protein sequence ID" value="CZR64527.1"/>
    <property type="molecule type" value="Genomic_DNA"/>
</dbReference>
<evidence type="ECO:0000313" key="2">
    <source>
        <dbReference type="EMBL" id="CZR64527.1"/>
    </source>
</evidence>
<keyword evidence="3" id="KW-1185">Reference proteome</keyword>
<protein>
    <submittedName>
        <fullName evidence="2">Uncharacterized protein</fullName>
    </submittedName>
</protein>
<name>A0A1L7XHU9_9HELO</name>
<organism evidence="2 3">
    <name type="scientific">Phialocephala subalpina</name>
    <dbReference type="NCBI Taxonomy" id="576137"/>
    <lineage>
        <taxon>Eukaryota</taxon>
        <taxon>Fungi</taxon>
        <taxon>Dikarya</taxon>
        <taxon>Ascomycota</taxon>
        <taxon>Pezizomycotina</taxon>
        <taxon>Leotiomycetes</taxon>
        <taxon>Helotiales</taxon>
        <taxon>Mollisiaceae</taxon>
        <taxon>Phialocephala</taxon>
        <taxon>Phialocephala fortinii species complex</taxon>
    </lineage>
</organism>
<gene>
    <name evidence="2" type="ORF">PAC_14425</name>
</gene>
<feature type="signal peptide" evidence="1">
    <location>
        <begin position="1"/>
        <end position="18"/>
    </location>
</feature>
<keyword evidence="1" id="KW-0732">Signal</keyword>
<accession>A0A1L7XHU9</accession>
<feature type="chain" id="PRO_5012476543" evidence="1">
    <location>
        <begin position="19"/>
        <end position="283"/>
    </location>
</feature>
<reference evidence="2 3" key="1">
    <citation type="submission" date="2016-03" db="EMBL/GenBank/DDBJ databases">
        <authorList>
            <person name="Ploux O."/>
        </authorList>
    </citation>
    <scope>NUCLEOTIDE SEQUENCE [LARGE SCALE GENOMIC DNA]</scope>
    <source>
        <strain evidence="2 3">UAMH 11012</strain>
    </source>
</reference>
<dbReference type="Proteomes" id="UP000184330">
    <property type="component" value="Unassembled WGS sequence"/>
</dbReference>
<evidence type="ECO:0000313" key="3">
    <source>
        <dbReference type="Proteomes" id="UP000184330"/>
    </source>
</evidence>
<sequence>MKISSSVAAFLAVGVAVANNINTTEPEPQCHPGPGSFDQPIFNSTNIASLVACTKLNYICDTPTGRDFYEFNPTTPVPANYNCTPNFYSIYIQPDVNSSLSIPVADTIAGVYFYGNERYNVPLNLTGLDFPELVNVSEFELTWADKVGTFDVPKLERVEGYMNLNLSGANPPAINLSFPSLGYARYLSLMGNIDAIELPLLQNATGINVMSTGNLDCTVWAAEVVSKTLPLRPYPTNTNDSVICNSRKGSVTTYRAAPTSGSRRLVAKMDVMGLVGFVWLLVL</sequence>
<dbReference type="OrthoDB" id="3556769at2759"/>
<proteinExistence type="predicted"/>
<dbReference type="AlphaFoldDB" id="A0A1L7XHU9"/>
<evidence type="ECO:0000256" key="1">
    <source>
        <dbReference type="SAM" id="SignalP"/>
    </source>
</evidence>